<accession>A0ABD3BFA4</accession>
<dbReference type="PANTHER" id="PTHR16441">
    <property type="entry name" value="FIDIPIDINE"/>
    <property type="match status" value="1"/>
</dbReference>
<gene>
    <name evidence="2" type="ORF">CASFOL_040374</name>
</gene>
<proteinExistence type="predicted"/>
<dbReference type="EMBL" id="JAVIJP010000099">
    <property type="protein sequence ID" value="KAL3616080.1"/>
    <property type="molecule type" value="Genomic_DNA"/>
</dbReference>
<dbReference type="AlphaFoldDB" id="A0ABD3BFA4"/>
<evidence type="ECO:0000313" key="2">
    <source>
        <dbReference type="EMBL" id="KAL3616080.1"/>
    </source>
</evidence>
<dbReference type="InterPro" id="IPR039116">
    <property type="entry name" value="CCDC93"/>
</dbReference>
<feature type="domain" description="CCDC93 coiled-coil" evidence="1">
    <location>
        <begin position="17"/>
        <end position="238"/>
    </location>
</feature>
<protein>
    <recommendedName>
        <fullName evidence="1">CCDC93 coiled-coil domain-containing protein</fullName>
    </recommendedName>
</protein>
<dbReference type="InterPro" id="IPR019159">
    <property type="entry name" value="CCDC93_CC"/>
</dbReference>
<organism evidence="2 3">
    <name type="scientific">Castilleja foliolosa</name>
    <dbReference type="NCBI Taxonomy" id="1961234"/>
    <lineage>
        <taxon>Eukaryota</taxon>
        <taxon>Viridiplantae</taxon>
        <taxon>Streptophyta</taxon>
        <taxon>Embryophyta</taxon>
        <taxon>Tracheophyta</taxon>
        <taxon>Spermatophyta</taxon>
        <taxon>Magnoliopsida</taxon>
        <taxon>eudicotyledons</taxon>
        <taxon>Gunneridae</taxon>
        <taxon>Pentapetalae</taxon>
        <taxon>asterids</taxon>
        <taxon>lamiids</taxon>
        <taxon>Lamiales</taxon>
        <taxon>Orobanchaceae</taxon>
        <taxon>Pedicularideae</taxon>
        <taxon>Castillejinae</taxon>
        <taxon>Castilleja</taxon>
    </lineage>
</organism>
<keyword evidence="3" id="KW-1185">Reference proteome</keyword>
<name>A0ABD3BFA4_9LAMI</name>
<dbReference type="Pfam" id="PF09762">
    <property type="entry name" value="CCDC93_CC"/>
    <property type="match status" value="1"/>
</dbReference>
<evidence type="ECO:0000259" key="1">
    <source>
        <dbReference type="Pfam" id="PF09762"/>
    </source>
</evidence>
<sequence>MDQLQTLCQRIDNECPNSLLQSLKALERQEIELRSKRSSNCSRLQREIDELDNMLHDGRNKKDSDKLHHSLEESNLRLESAKLELGEKLRSILSLKREFDDVASPAELIQYELRFTELNTQIQKKLQQTRKHYDTYNALLDIKELMLKEISLLNSISLQFQSAITSADGRIKLINSLEGILNGTQQKLDKVELGLKSEQKLYDSIKEKYVAVISEQRQSSSLLKLLQEECARNDRLQTQLHQHGS</sequence>
<dbReference type="PANTHER" id="PTHR16441:SF0">
    <property type="entry name" value="COILED-COIL DOMAIN-CONTAINING PROTEIN 93"/>
    <property type="match status" value="1"/>
</dbReference>
<dbReference type="Proteomes" id="UP001632038">
    <property type="component" value="Unassembled WGS sequence"/>
</dbReference>
<evidence type="ECO:0000313" key="3">
    <source>
        <dbReference type="Proteomes" id="UP001632038"/>
    </source>
</evidence>
<reference evidence="3" key="1">
    <citation type="journal article" date="2024" name="IScience">
        <title>Strigolactones Initiate the Formation of Haustorium-like Structures in Castilleja.</title>
        <authorList>
            <person name="Buerger M."/>
            <person name="Peterson D."/>
            <person name="Chory J."/>
        </authorList>
    </citation>
    <scope>NUCLEOTIDE SEQUENCE [LARGE SCALE GENOMIC DNA]</scope>
</reference>
<comment type="caution">
    <text evidence="2">The sequence shown here is derived from an EMBL/GenBank/DDBJ whole genome shotgun (WGS) entry which is preliminary data.</text>
</comment>